<dbReference type="Proteomes" id="UP000775547">
    <property type="component" value="Unassembled WGS sequence"/>
</dbReference>
<proteinExistence type="predicted"/>
<evidence type="ECO:0000313" key="2">
    <source>
        <dbReference type="EMBL" id="KAG5640068.1"/>
    </source>
</evidence>
<evidence type="ECO:0000313" key="3">
    <source>
        <dbReference type="Proteomes" id="UP000775547"/>
    </source>
</evidence>
<evidence type="ECO:0000256" key="1">
    <source>
        <dbReference type="SAM" id="MobiDB-lite"/>
    </source>
</evidence>
<reference evidence="2" key="2">
    <citation type="submission" date="2021-10" db="EMBL/GenBank/DDBJ databases">
        <title>Phylogenomics reveals ancestral predisposition of the termite-cultivated fungus Termitomyces towards a domesticated lifestyle.</title>
        <authorList>
            <person name="Auxier B."/>
            <person name="Grum-Grzhimaylo A."/>
            <person name="Cardenas M.E."/>
            <person name="Lodge J.D."/>
            <person name="Laessoe T."/>
            <person name="Pedersen O."/>
            <person name="Smith M.E."/>
            <person name="Kuyper T.W."/>
            <person name="Franco-Molano E.A."/>
            <person name="Baroni T.J."/>
            <person name="Aanen D.K."/>
        </authorList>
    </citation>
    <scope>NUCLEOTIDE SEQUENCE</scope>
    <source>
        <strain evidence="2">AP01</strain>
        <tissue evidence="2">Mycelium</tissue>
    </source>
</reference>
<comment type="caution">
    <text evidence="2">The sequence shown here is derived from an EMBL/GenBank/DDBJ whole genome shotgun (WGS) entry which is preliminary data.</text>
</comment>
<accession>A0A9P7G0Z6</accession>
<feature type="region of interest" description="Disordered" evidence="1">
    <location>
        <begin position="1"/>
        <end position="20"/>
    </location>
</feature>
<dbReference type="EMBL" id="JABCKV010001269">
    <property type="protein sequence ID" value="KAG5640068.1"/>
    <property type="molecule type" value="Genomic_DNA"/>
</dbReference>
<dbReference type="AlphaFoldDB" id="A0A9P7G0Z6"/>
<keyword evidence="3" id="KW-1185">Reference proteome</keyword>
<reference evidence="2" key="1">
    <citation type="submission" date="2020-07" db="EMBL/GenBank/DDBJ databases">
        <authorList>
            <person name="Nieuwenhuis M."/>
            <person name="Van De Peppel L.J.J."/>
        </authorList>
    </citation>
    <scope>NUCLEOTIDE SEQUENCE</scope>
    <source>
        <strain evidence="2">AP01</strain>
        <tissue evidence="2">Mycelium</tissue>
    </source>
</reference>
<gene>
    <name evidence="2" type="ORF">DXG03_001346</name>
</gene>
<protein>
    <submittedName>
        <fullName evidence="2">Uncharacterized protein</fullName>
    </submittedName>
</protein>
<organism evidence="2 3">
    <name type="scientific">Asterophora parasitica</name>
    <dbReference type="NCBI Taxonomy" id="117018"/>
    <lineage>
        <taxon>Eukaryota</taxon>
        <taxon>Fungi</taxon>
        <taxon>Dikarya</taxon>
        <taxon>Basidiomycota</taxon>
        <taxon>Agaricomycotina</taxon>
        <taxon>Agaricomycetes</taxon>
        <taxon>Agaricomycetidae</taxon>
        <taxon>Agaricales</taxon>
        <taxon>Tricholomatineae</taxon>
        <taxon>Lyophyllaceae</taxon>
        <taxon>Asterophora</taxon>
    </lineage>
</organism>
<sequence length="133" mass="14101">MTAPCEQSPPIHVLPTHSSTHSHLEMSDAEFPVMSRPMLLPEEWLASLESSMLTLLSTSQTTAVALTCILALVNSILLMALNSATPAVAQTSPSVVQAATTMIPLPTDLSNLPAFLEAYKVQATTDAKAEIEA</sequence>
<name>A0A9P7G0Z6_9AGAR</name>